<keyword evidence="2" id="KW-0732">Signal</keyword>
<evidence type="ECO:0000313" key="4">
    <source>
        <dbReference type="Proteomes" id="UP001303046"/>
    </source>
</evidence>
<comment type="caution">
    <text evidence="3">The sequence shown here is derived from an EMBL/GenBank/DDBJ whole genome shotgun (WGS) entry which is preliminary data.</text>
</comment>
<feature type="chain" id="PRO_5045563012" evidence="2">
    <location>
        <begin position="23"/>
        <end position="164"/>
    </location>
</feature>
<dbReference type="Proteomes" id="UP001303046">
    <property type="component" value="Unassembled WGS sequence"/>
</dbReference>
<reference evidence="3 4" key="1">
    <citation type="submission" date="2023-08" db="EMBL/GenBank/DDBJ databases">
        <title>A Necator americanus chromosomal reference genome.</title>
        <authorList>
            <person name="Ilik V."/>
            <person name="Petrzelkova K.J."/>
            <person name="Pardy F."/>
            <person name="Fuh T."/>
            <person name="Niatou-Singa F.S."/>
            <person name="Gouil Q."/>
            <person name="Baker L."/>
            <person name="Ritchie M.E."/>
            <person name="Jex A.R."/>
            <person name="Gazzola D."/>
            <person name="Li H."/>
            <person name="Toshio Fujiwara R."/>
            <person name="Zhan B."/>
            <person name="Aroian R.V."/>
            <person name="Pafco B."/>
            <person name="Schwarz E.M."/>
        </authorList>
    </citation>
    <scope>NUCLEOTIDE SEQUENCE [LARGE SCALE GENOMIC DNA]</scope>
    <source>
        <strain evidence="3 4">Aroian</strain>
        <tissue evidence="3">Whole animal</tissue>
    </source>
</reference>
<protein>
    <submittedName>
        <fullName evidence="3">Uncharacterized protein</fullName>
    </submittedName>
</protein>
<evidence type="ECO:0000256" key="1">
    <source>
        <dbReference type="SAM" id="MobiDB-lite"/>
    </source>
</evidence>
<dbReference type="EMBL" id="JAVFWL010000002">
    <property type="protein sequence ID" value="KAK6737794.1"/>
    <property type="molecule type" value="Genomic_DNA"/>
</dbReference>
<feature type="region of interest" description="Disordered" evidence="1">
    <location>
        <begin position="44"/>
        <end position="66"/>
    </location>
</feature>
<feature type="signal peptide" evidence="2">
    <location>
        <begin position="1"/>
        <end position="22"/>
    </location>
</feature>
<name>A0ABR1CH81_NECAM</name>
<accession>A0ABR1CH81</accession>
<proteinExistence type="predicted"/>
<keyword evidence="4" id="KW-1185">Reference proteome</keyword>
<organism evidence="3 4">
    <name type="scientific">Necator americanus</name>
    <name type="common">Human hookworm</name>
    <dbReference type="NCBI Taxonomy" id="51031"/>
    <lineage>
        <taxon>Eukaryota</taxon>
        <taxon>Metazoa</taxon>
        <taxon>Ecdysozoa</taxon>
        <taxon>Nematoda</taxon>
        <taxon>Chromadorea</taxon>
        <taxon>Rhabditida</taxon>
        <taxon>Rhabditina</taxon>
        <taxon>Rhabditomorpha</taxon>
        <taxon>Strongyloidea</taxon>
        <taxon>Ancylostomatidae</taxon>
        <taxon>Bunostominae</taxon>
        <taxon>Necator</taxon>
    </lineage>
</organism>
<sequence length="164" mass="18359">MLCFSSSFALFVAIIATHLVNRTSQRISDEVRYRASSKMWSTSAERKSKVVDGSSRNRGSDENPHKKVWEMIVSGSTKTTSQISIGTSSSESDELNEDNLRNRTVLDRSLIFPMRQPNVGGIIAFPPPLPTIYGHDRSLPFGTAFVKSKKKFRRMFRGSVRGLS</sequence>
<evidence type="ECO:0000256" key="2">
    <source>
        <dbReference type="SAM" id="SignalP"/>
    </source>
</evidence>
<gene>
    <name evidence="3" type="primary">Necator_chrII.g7894</name>
    <name evidence="3" type="ORF">RB195_020100</name>
</gene>
<evidence type="ECO:0000313" key="3">
    <source>
        <dbReference type="EMBL" id="KAK6737794.1"/>
    </source>
</evidence>